<dbReference type="SUPFAM" id="SSF53254">
    <property type="entry name" value="Phosphoglycerate mutase-like"/>
    <property type="match status" value="1"/>
</dbReference>
<dbReference type="Proteomes" id="UP000679749">
    <property type="component" value="Unassembled WGS sequence"/>
</dbReference>
<dbReference type="EMBL" id="JAGYPF010000006">
    <property type="protein sequence ID" value="MBS4216315.1"/>
    <property type="molecule type" value="Genomic_DNA"/>
</dbReference>
<name>A0A942YYN1_9BACI</name>
<evidence type="ECO:0000313" key="2">
    <source>
        <dbReference type="Proteomes" id="UP000679749"/>
    </source>
</evidence>
<dbReference type="GO" id="GO:0016791">
    <property type="term" value="F:phosphatase activity"/>
    <property type="evidence" value="ECO:0007669"/>
    <property type="project" value="TreeGrafter"/>
</dbReference>
<proteinExistence type="predicted"/>
<accession>A0A942YYN1</accession>
<dbReference type="PIRSF" id="PIRSF000709">
    <property type="entry name" value="6PFK_2-Ptase"/>
    <property type="match status" value="1"/>
</dbReference>
<dbReference type="CDD" id="cd07067">
    <property type="entry name" value="HP_PGM_like"/>
    <property type="match status" value="1"/>
</dbReference>
<evidence type="ECO:0000313" key="1">
    <source>
        <dbReference type="EMBL" id="MBS4216315.1"/>
    </source>
</evidence>
<comment type="caution">
    <text evidence="1">The sequence shown here is derived from an EMBL/GenBank/DDBJ whole genome shotgun (WGS) entry which is preliminary data.</text>
</comment>
<protein>
    <submittedName>
        <fullName evidence="1">Histidine phosphatase family protein</fullName>
    </submittedName>
</protein>
<dbReference type="Gene3D" id="3.40.50.1240">
    <property type="entry name" value="Phosphoglycerate mutase-like"/>
    <property type="match status" value="1"/>
</dbReference>
<dbReference type="InterPro" id="IPR013078">
    <property type="entry name" value="His_Pase_superF_clade-1"/>
</dbReference>
<dbReference type="Pfam" id="PF00300">
    <property type="entry name" value="His_Phos_1"/>
    <property type="match status" value="1"/>
</dbReference>
<sequence>MEKKVYVIRHCEAEGQPREAQLTERGMQQAKGLVEFLAGVKIDKIISSPFRRAVQSIEPLAFSKKIRIEVDERLSERILSTKALEDWQEKLETSFVDLEAKFDGGESSAEAMDRIVSVVKEVLAVETENTVIVTHGNLMSLLLKYFQPNFGFEEWKNLSNPDVYLLTFCHQNVSIKRV</sequence>
<reference evidence="1" key="1">
    <citation type="submission" date="2021-05" db="EMBL/GenBank/DDBJ databases">
        <title>Novel Bacillus species.</title>
        <authorList>
            <person name="Liu G."/>
        </authorList>
    </citation>
    <scope>NUCLEOTIDE SEQUENCE</scope>
    <source>
        <strain evidence="1">FJAT-49825</strain>
    </source>
</reference>
<keyword evidence="2" id="KW-1185">Reference proteome</keyword>
<dbReference type="AlphaFoldDB" id="A0A942YYN1"/>
<dbReference type="PANTHER" id="PTHR48100">
    <property type="entry name" value="BROAD-SPECIFICITY PHOSPHATASE YOR283W-RELATED"/>
    <property type="match status" value="1"/>
</dbReference>
<organism evidence="1 2">
    <name type="scientific">Neobacillus rhizophilus</name>
    <dbReference type="NCBI Taxonomy" id="2833579"/>
    <lineage>
        <taxon>Bacteria</taxon>
        <taxon>Bacillati</taxon>
        <taxon>Bacillota</taxon>
        <taxon>Bacilli</taxon>
        <taxon>Bacillales</taxon>
        <taxon>Bacillaceae</taxon>
        <taxon>Neobacillus</taxon>
    </lineage>
</organism>
<dbReference type="InterPro" id="IPR029033">
    <property type="entry name" value="His_PPase_superfam"/>
</dbReference>
<dbReference type="GO" id="GO:0005737">
    <property type="term" value="C:cytoplasm"/>
    <property type="evidence" value="ECO:0007669"/>
    <property type="project" value="TreeGrafter"/>
</dbReference>
<dbReference type="SMART" id="SM00855">
    <property type="entry name" value="PGAM"/>
    <property type="match status" value="1"/>
</dbReference>
<dbReference type="RefSeq" id="WP_213120839.1">
    <property type="nucleotide sequence ID" value="NZ_JAGYPF010000006.1"/>
</dbReference>
<dbReference type="PANTHER" id="PTHR48100:SF1">
    <property type="entry name" value="HISTIDINE PHOSPHATASE FAMILY PROTEIN-RELATED"/>
    <property type="match status" value="1"/>
</dbReference>
<dbReference type="InterPro" id="IPR050275">
    <property type="entry name" value="PGM_Phosphatase"/>
</dbReference>
<gene>
    <name evidence="1" type="ORF">KHA99_28215</name>
</gene>